<feature type="region of interest" description="Disordered" evidence="1">
    <location>
        <begin position="1"/>
        <end position="26"/>
    </location>
</feature>
<protein>
    <submittedName>
        <fullName evidence="2">NikA, BACTERIAL CONJUGATION, RELAXASE, DNA</fullName>
    </submittedName>
</protein>
<dbReference type="EMBL" id="BK015098">
    <property type="protein sequence ID" value="DAD90956.1"/>
    <property type="molecule type" value="Genomic_DNA"/>
</dbReference>
<reference evidence="2" key="1">
    <citation type="journal article" date="2021" name="Proc. Natl. Acad. Sci. U.S.A.">
        <title>A Catalog of Tens of Thousands of Viruses from Human Metagenomes Reveals Hidden Associations with Chronic Diseases.</title>
        <authorList>
            <person name="Tisza M.J."/>
            <person name="Buck C.B."/>
        </authorList>
    </citation>
    <scope>NUCLEOTIDE SEQUENCE</scope>
    <source>
        <strain evidence="2">CtkBO7</strain>
    </source>
</reference>
<evidence type="ECO:0000256" key="1">
    <source>
        <dbReference type="SAM" id="MobiDB-lite"/>
    </source>
</evidence>
<evidence type="ECO:0000313" key="2">
    <source>
        <dbReference type="EMBL" id="DAD90956.1"/>
    </source>
</evidence>
<sequence>MENNKRGGRREGSGRPPVRGEKGKTRAIRMTDADWALIRASAEAQGLSIPLYLISLVEAANKK</sequence>
<feature type="compositionally biased region" description="Basic and acidic residues" evidence="1">
    <location>
        <begin position="9"/>
        <end position="26"/>
    </location>
</feature>
<accession>A0A8S5N924</accession>
<name>A0A8S5N924_9CAUD</name>
<organism evidence="2">
    <name type="scientific">Siphoviridae sp. ctkBO7</name>
    <dbReference type="NCBI Taxonomy" id="2826441"/>
    <lineage>
        <taxon>Viruses</taxon>
        <taxon>Duplodnaviria</taxon>
        <taxon>Heunggongvirae</taxon>
        <taxon>Uroviricota</taxon>
        <taxon>Caudoviricetes</taxon>
    </lineage>
</organism>
<proteinExistence type="predicted"/>